<dbReference type="GO" id="GO:0071586">
    <property type="term" value="P:CAAX-box protein processing"/>
    <property type="evidence" value="ECO:0007669"/>
    <property type="project" value="InterPro"/>
</dbReference>
<feature type="transmembrane region" description="Helical" evidence="9">
    <location>
        <begin position="325"/>
        <end position="345"/>
    </location>
</feature>
<evidence type="ECO:0000313" key="13">
    <source>
        <dbReference type="Proteomes" id="UP000532769"/>
    </source>
</evidence>
<protein>
    <submittedName>
        <fullName evidence="12">Zn-dependent protease with chaperone function</fullName>
    </submittedName>
</protein>
<feature type="active site" evidence="6">
    <location>
        <position position="278"/>
    </location>
</feature>
<dbReference type="FunFam" id="3.30.2010.10:FF:000010">
    <property type="entry name" value="M48 family peptidase"/>
    <property type="match status" value="1"/>
</dbReference>
<comment type="cofactor">
    <cofactor evidence="7 8">
        <name>Zn(2+)</name>
        <dbReference type="ChEBI" id="CHEBI:29105"/>
    </cofactor>
    <text evidence="7 8">Binds 1 zinc ion per subunit.</text>
</comment>
<dbReference type="CDD" id="cd07343">
    <property type="entry name" value="M48A_Zmpste24p_like"/>
    <property type="match status" value="1"/>
</dbReference>
<evidence type="ECO:0000256" key="9">
    <source>
        <dbReference type="SAM" id="Phobius"/>
    </source>
</evidence>
<dbReference type="Proteomes" id="UP000532769">
    <property type="component" value="Unassembled WGS sequence"/>
</dbReference>
<keyword evidence="9" id="KW-1133">Transmembrane helix</keyword>
<feature type="transmembrane region" description="Helical" evidence="9">
    <location>
        <begin position="104"/>
        <end position="121"/>
    </location>
</feature>
<dbReference type="GO" id="GO:0046872">
    <property type="term" value="F:metal ion binding"/>
    <property type="evidence" value="ECO:0007669"/>
    <property type="project" value="UniProtKB-KW"/>
</dbReference>
<feature type="binding site" evidence="7">
    <location>
        <position position="277"/>
    </location>
    <ligand>
        <name>Zn(2+)</name>
        <dbReference type="ChEBI" id="CHEBI:29105"/>
        <note>catalytic</note>
    </ligand>
</feature>
<evidence type="ECO:0000256" key="7">
    <source>
        <dbReference type="PIRSR" id="PIRSR627057-2"/>
    </source>
</evidence>
<evidence type="ECO:0000313" key="12">
    <source>
        <dbReference type="EMBL" id="NIK16248.1"/>
    </source>
</evidence>
<evidence type="ECO:0000259" key="11">
    <source>
        <dbReference type="Pfam" id="PF16491"/>
    </source>
</evidence>
<feature type="binding site" evidence="7">
    <location>
        <position position="281"/>
    </location>
    <ligand>
        <name>Zn(2+)</name>
        <dbReference type="ChEBI" id="CHEBI:29105"/>
        <note>catalytic</note>
    </ligand>
</feature>
<gene>
    <name evidence="12" type="ORF">BDD39_002758</name>
</gene>
<evidence type="ECO:0000256" key="8">
    <source>
        <dbReference type="RuleBase" id="RU003983"/>
    </source>
</evidence>
<evidence type="ECO:0000256" key="4">
    <source>
        <dbReference type="ARBA" id="ARBA00022833"/>
    </source>
</evidence>
<dbReference type="GO" id="GO:0004222">
    <property type="term" value="F:metalloendopeptidase activity"/>
    <property type="evidence" value="ECO:0007669"/>
    <property type="project" value="InterPro"/>
</dbReference>
<reference evidence="12 13" key="1">
    <citation type="submission" date="2020-03" db="EMBL/GenBank/DDBJ databases">
        <title>Genomic Encyclopedia of Archaeal and Bacterial Type Strains, Phase II (KMG-II): from individual species to whole genera.</title>
        <authorList>
            <person name="Goeker M."/>
        </authorList>
    </citation>
    <scope>NUCLEOTIDE SEQUENCE [LARGE SCALE GENOMIC DNA]</scope>
    <source>
        <strain evidence="12 13">DSM 4749</strain>
    </source>
</reference>
<feature type="transmembrane region" description="Helical" evidence="9">
    <location>
        <begin position="5"/>
        <end position="24"/>
    </location>
</feature>
<evidence type="ECO:0000259" key="10">
    <source>
        <dbReference type="Pfam" id="PF01435"/>
    </source>
</evidence>
<dbReference type="Pfam" id="PF16491">
    <property type="entry name" value="Peptidase_M48_N"/>
    <property type="match status" value="1"/>
</dbReference>
<feature type="domain" description="CAAX prenyl protease 1 N-terminal" evidence="11">
    <location>
        <begin position="44"/>
        <end position="203"/>
    </location>
</feature>
<feature type="active site" description="Proton donor" evidence="6">
    <location>
        <position position="361"/>
    </location>
</feature>
<evidence type="ECO:0000256" key="6">
    <source>
        <dbReference type="PIRSR" id="PIRSR627057-1"/>
    </source>
</evidence>
<keyword evidence="9" id="KW-0812">Transmembrane</keyword>
<organism evidence="12 13">
    <name type="scientific">Saccharococcus thermophilus</name>
    <dbReference type="NCBI Taxonomy" id="29396"/>
    <lineage>
        <taxon>Bacteria</taxon>
        <taxon>Bacillati</taxon>
        <taxon>Bacillota</taxon>
        <taxon>Bacilli</taxon>
        <taxon>Bacillales</taxon>
        <taxon>Anoxybacillaceae</taxon>
        <taxon>Saccharococcus</taxon>
    </lineage>
</organism>
<dbReference type="EMBL" id="JAASRS010000001">
    <property type="protein sequence ID" value="NIK16248.1"/>
    <property type="molecule type" value="Genomic_DNA"/>
</dbReference>
<dbReference type="AlphaFoldDB" id="A0A846MKU1"/>
<sequence>MKKLVYWALAIYVLYGIGMAWYLLVVADISIPPQWKGTSADPATFLTPKELELSGEYSRWKDLLFFLSIPYEWIIYFGLLAFGAAQALRTWIEQTAKWFPVQSALYAFWLSLIITALSLPFDFAGYHLSRAYGVSTQSVTSWFRDRLTDFFVHTVLLVFIAAVLYWLIRRFGRRWWLYAWMLCVPFMIFFLFIQPVVIDPLYNDFYPLKDKKLEAKILGLASEANIPAEHVFEVNMSEKTNALNAYVNGIGSHARIVLWDTTLQRLNEDEVLFIMAHEMGHYVMKHIYWWLAGYIVLAFFGLWLVSRMMRWIVARWGRYMGIRQLSDFASFPLLLLLVSLLNFAASPLVNVVSRYEEHAADRYAIELTGNKEAAISSFQKLTKAGLSEVNPPFVVKIFRYTHPTMLERIVFLEEYAPPLREGR</sequence>
<proteinExistence type="inferred from homology"/>
<feature type="transmembrane region" description="Helical" evidence="9">
    <location>
        <begin position="150"/>
        <end position="168"/>
    </location>
</feature>
<evidence type="ECO:0000256" key="5">
    <source>
        <dbReference type="ARBA" id="ARBA00023049"/>
    </source>
</evidence>
<feature type="transmembrane region" description="Helical" evidence="9">
    <location>
        <begin position="175"/>
        <end position="198"/>
    </location>
</feature>
<dbReference type="PANTHER" id="PTHR10120">
    <property type="entry name" value="CAAX PRENYL PROTEASE 1"/>
    <property type="match status" value="1"/>
</dbReference>
<comment type="similarity">
    <text evidence="8">Belongs to the peptidase M48 family.</text>
</comment>
<name>A0A846MKU1_9BACL</name>
<keyword evidence="3 8" id="KW-0378">Hydrolase</keyword>
<keyword evidence="1 8" id="KW-0645">Protease</keyword>
<dbReference type="Pfam" id="PF01435">
    <property type="entry name" value="Peptidase_M48"/>
    <property type="match status" value="1"/>
</dbReference>
<evidence type="ECO:0000256" key="1">
    <source>
        <dbReference type="ARBA" id="ARBA00022670"/>
    </source>
</evidence>
<dbReference type="InterPro" id="IPR001915">
    <property type="entry name" value="Peptidase_M48"/>
</dbReference>
<accession>A0A846MKU1</accession>
<keyword evidence="5 8" id="KW-0482">Metalloprotease</keyword>
<dbReference type="RefSeq" id="WP_166911604.1">
    <property type="nucleotide sequence ID" value="NZ_JAASRS010000001.1"/>
</dbReference>
<keyword evidence="4 7" id="KW-0862">Zinc</keyword>
<feature type="domain" description="Peptidase M48" evidence="10">
    <location>
        <begin position="207"/>
        <end position="415"/>
    </location>
</feature>
<dbReference type="InterPro" id="IPR032456">
    <property type="entry name" value="Peptidase_M48_N"/>
</dbReference>
<dbReference type="InterPro" id="IPR027057">
    <property type="entry name" value="CAXX_Prtase_1"/>
</dbReference>
<evidence type="ECO:0000256" key="3">
    <source>
        <dbReference type="ARBA" id="ARBA00022801"/>
    </source>
</evidence>
<dbReference type="Gene3D" id="3.30.2010.10">
    <property type="entry name" value="Metalloproteases ('zincins'), catalytic domain"/>
    <property type="match status" value="1"/>
</dbReference>
<comment type="caution">
    <text evidence="12">The sequence shown here is derived from an EMBL/GenBank/DDBJ whole genome shotgun (WGS) entry which is preliminary data.</text>
</comment>
<feature type="transmembrane region" description="Helical" evidence="9">
    <location>
        <begin position="287"/>
        <end position="305"/>
    </location>
</feature>
<keyword evidence="13" id="KW-1185">Reference proteome</keyword>
<keyword evidence="2 7" id="KW-0479">Metal-binding</keyword>
<feature type="transmembrane region" description="Helical" evidence="9">
    <location>
        <begin position="73"/>
        <end position="92"/>
    </location>
</feature>
<evidence type="ECO:0000256" key="2">
    <source>
        <dbReference type="ARBA" id="ARBA00022723"/>
    </source>
</evidence>
<feature type="binding site" evidence="7">
    <location>
        <position position="357"/>
    </location>
    <ligand>
        <name>Zn(2+)</name>
        <dbReference type="ChEBI" id="CHEBI:29105"/>
        <note>catalytic</note>
    </ligand>
</feature>
<keyword evidence="9" id="KW-0472">Membrane</keyword>